<feature type="transmembrane region" description="Helical" evidence="2">
    <location>
        <begin position="53"/>
        <end position="71"/>
    </location>
</feature>
<keyword evidence="2" id="KW-0812">Transmembrane</keyword>
<name>A0A5P9XPE9_ACITH</name>
<evidence type="ECO:0000313" key="3">
    <source>
        <dbReference type="EMBL" id="QFX95016.1"/>
    </source>
</evidence>
<evidence type="ECO:0000256" key="2">
    <source>
        <dbReference type="SAM" id="Phobius"/>
    </source>
</evidence>
<dbReference type="RefSeq" id="WP_051690766.1">
    <property type="nucleotide sequence ID" value="NZ_CP045571.1"/>
</dbReference>
<feature type="coiled-coil region" evidence="1">
    <location>
        <begin position="134"/>
        <end position="197"/>
    </location>
</feature>
<gene>
    <name evidence="3" type="ORF">GCD22_00509</name>
</gene>
<protein>
    <submittedName>
        <fullName evidence="3">Uncharacterized protein</fullName>
    </submittedName>
</protein>
<evidence type="ECO:0000256" key="1">
    <source>
        <dbReference type="SAM" id="Coils"/>
    </source>
</evidence>
<dbReference type="Proteomes" id="UP000363590">
    <property type="component" value="Chromosome"/>
</dbReference>
<keyword evidence="1" id="KW-0175">Coiled coil</keyword>
<feature type="transmembrane region" description="Helical" evidence="2">
    <location>
        <begin position="12"/>
        <end position="33"/>
    </location>
</feature>
<keyword evidence="2" id="KW-1133">Transmembrane helix</keyword>
<reference evidence="3 4" key="1">
    <citation type="submission" date="2019-10" db="EMBL/GenBank/DDBJ databases">
        <authorList>
            <person name="Wang R."/>
        </authorList>
    </citation>
    <scope>NUCLEOTIDE SEQUENCE [LARGE SCALE GENOMIC DNA]</scope>
    <source>
        <strain evidence="3 4">ATCC 19377</strain>
    </source>
</reference>
<sequence>MNTETTSKSKTSGFLTLPVLRDVALVFLIAIIGWKLFNSELQIDLSKFSFSEFLALILSIFSVWLSVAFYFKACDTSNQFYDNSYKFTKDMSEILGRIEAGFGEKLRHLDEGYSGIRDKFDRMPHYGVSISTEVKNEEAEVKKREEEQRELLEHLAKRAKLAEGEKQDIFAKLAEKNEELEQSRLELRHLRRSAEELSHGDRELRGSLIRYVAEQIHKATPPDLPTNSPQASITRIFRKIREDLAKEAIRDLRRFDFLDEEGNLTRDAIMRIRMVIKRI</sequence>
<keyword evidence="2" id="KW-0472">Membrane</keyword>
<dbReference type="GeneID" id="60694928"/>
<accession>A0A5P9XPE9</accession>
<evidence type="ECO:0000313" key="4">
    <source>
        <dbReference type="Proteomes" id="UP000363590"/>
    </source>
</evidence>
<dbReference type="KEGG" id="atx:GCD22_00509"/>
<dbReference type="EMBL" id="CP045571">
    <property type="protein sequence ID" value="QFX95016.1"/>
    <property type="molecule type" value="Genomic_DNA"/>
</dbReference>
<organism evidence="3 4">
    <name type="scientific">Acidithiobacillus thiooxidans ATCC 19377</name>
    <dbReference type="NCBI Taxonomy" id="637390"/>
    <lineage>
        <taxon>Bacteria</taxon>
        <taxon>Pseudomonadati</taxon>
        <taxon>Pseudomonadota</taxon>
        <taxon>Acidithiobacillia</taxon>
        <taxon>Acidithiobacillales</taxon>
        <taxon>Acidithiobacillaceae</taxon>
        <taxon>Acidithiobacillus</taxon>
    </lineage>
</organism>
<dbReference type="AlphaFoldDB" id="A0A5P9XPE9"/>
<proteinExistence type="predicted"/>